<evidence type="ECO:0008006" key="4">
    <source>
        <dbReference type="Google" id="ProtNLM"/>
    </source>
</evidence>
<dbReference type="SUPFAM" id="SSF54427">
    <property type="entry name" value="NTF2-like"/>
    <property type="match status" value="1"/>
</dbReference>
<feature type="region of interest" description="Disordered" evidence="1">
    <location>
        <begin position="119"/>
        <end position="216"/>
    </location>
</feature>
<evidence type="ECO:0000256" key="1">
    <source>
        <dbReference type="SAM" id="MobiDB-lite"/>
    </source>
</evidence>
<keyword evidence="3" id="KW-1185">Reference proteome</keyword>
<dbReference type="Proteomes" id="UP000609879">
    <property type="component" value="Unassembled WGS sequence"/>
</dbReference>
<dbReference type="EMBL" id="BOMI01000192">
    <property type="protein sequence ID" value="GID80436.1"/>
    <property type="molecule type" value="Genomic_DNA"/>
</dbReference>
<proteinExistence type="predicted"/>
<evidence type="ECO:0000313" key="3">
    <source>
        <dbReference type="Proteomes" id="UP000609879"/>
    </source>
</evidence>
<dbReference type="Gene3D" id="3.10.450.50">
    <property type="match status" value="1"/>
</dbReference>
<name>A0ABQ3YKA4_9ACTN</name>
<accession>A0ABQ3YKA4</accession>
<sequence length="216" mass="22587">MRYAYNERVTIDRWHQAVNDGDLEAARRTVTDPVLVSGPRGTAPITRDEFAEWIVRSGIEIRATALHPITAHITVAEQEARWPGSPDWTRVATVFRVNADRVDAVLRYPSLGEALDAAQQLAGSGDTSTPAERLTGGPQPTDAARPPKPTDAAAGPGHATAEPGHATAEPSRAAPEPGHAAPEPGHAAAGPGHAAAGPDHAADRAPHPDATAEPPR</sequence>
<protein>
    <recommendedName>
        <fullName evidence="4">SnoaL-like domain-containing protein</fullName>
    </recommendedName>
</protein>
<gene>
    <name evidence="2" type="ORF">Ade02nite_90770</name>
</gene>
<evidence type="ECO:0000313" key="2">
    <source>
        <dbReference type="EMBL" id="GID80436.1"/>
    </source>
</evidence>
<dbReference type="InterPro" id="IPR032710">
    <property type="entry name" value="NTF2-like_dom_sf"/>
</dbReference>
<organism evidence="2 3">
    <name type="scientific">Paractinoplanes deccanensis</name>
    <dbReference type="NCBI Taxonomy" id="113561"/>
    <lineage>
        <taxon>Bacteria</taxon>
        <taxon>Bacillati</taxon>
        <taxon>Actinomycetota</taxon>
        <taxon>Actinomycetes</taxon>
        <taxon>Micromonosporales</taxon>
        <taxon>Micromonosporaceae</taxon>
        <taxon>Paractinoplanes</taxon>
    </lineage>
</organism>
<reference evidence="2 3" key="1">
    <citation type="submission" date="2021-01" db="EMBL/GenBank/DDBJ databases">
        <title>Whole genome shotgun sequence of Actinoplanes deccanensis NBRC 13994.</title>
        <authorList>
            <person name="Komaki H."/>
            <person name="Tamura T."/>
        </authorList>
    </citation>
    <scope>NUCLEOTIDE SEQUENCE [LARGE SCALE GENOMIC DNA]</scope>
    <source>
        <strain evidence="2 3">NBRC 13994</strain>
    </source>
</reference>
<feature type="compositionally biased region" description="Polar residues" evidence="1">
    <location>
        <begin position="121"/>
        <end position="130"/>
    </location>
</feature>
<comment type="caution">
    <text evidence="2">The sequence shown here is derived from an EMBL/GenBank/DDBJ whole genome shotgun (WGS) entry which is preliminary data.</text>
</comment>
<feature type="compositionally biased region" description="Low complexity" evidence="1">
    <location>
        <begin position="172"/>
        <end position="199"/>
    </location>
</feature>